<keyword evidence="1" id="KW-0732">Signal</keyword>
<dbReference type="Proteomes" id="UP000270743">
    <property type="component" value="Unassembled WGS sequence"/>
</dbReference>
<dbReference type="OrthoDB" id="7864503at2"/>
<keyword evidence="3" id="KW-1185">Reference proteome</keyword>
<gene>
    <name evidence="2" type="ORF">PARHAE_01081</name>
</gene>
<protein>
    <submittedName>
        <fullName evidence="2">Uncharacterized protein</fullName>
    </submittedName>
</protein>
<evidence type="ECO:0000313" key="2">
    <source>
        <dbReference type="EMBL" id="VDS07901.1"/>
    </source>
</evidence>
<sequence length="179" mass="18049">MCVIAGLAAIGNMVGSLGATAAGATAGATTAAASGLQAVGTAMAVGGSLVQGINANRMGKAQARALEQQARDERSLAAVQESRTRQQFRTAMRQQMAQLAARGVSLDSPTSILLGRTAAQEMSFESQAIRSGGQARSTELTGAARIARGQAQSSLLKGGFDAAGSFLTAAPKLWPGLLS</sequence>
<feature type="signal peptide" evidence="1">
    <location>
        <begin position="1"/>
        <end position="21"/>
    </location>
</feature>
<evidence type="ECO:0000256" key="1">
    <source>
        <dbReference type="SAM" id="SignalP"/>
    </source>
</evidence>
<dbReference type="RefSeq" id="WP_126153586.1">
    <property type="nucleotide sequence ID" value="NZ_UZWE01000024.1"/>
</dbReference>
<evidence type="ECO:0000313" key="3">
    <source>
        <dbReference type="Proteomes" id="UP000270743"/>
    </source>
</evidence>
<dbReference type="EMBL" id="UZWE01000024">
    <property type="protein sequence ID" value="VDS07901.1"/>
    <property type="molecule type" value="Genomic_DNA"/>
</dbReference>
<name>A0A3S4CXF8_9RHOB</name>
<organism evidence="2 3">
    <name type="scientific">Paracoccus haematequi</name>
    <dbReference type="NCBI Taxonomy" id="2491866"/>
    <lineage>
        <taxon>Bacteria</taxon>
        <taxon>Pseudomonadati</taxon>
        <taxon>Pseudomonadota</taxon>
        <taxon>Alphaproteobacteria</taxon>
        <taxon>Rhodobacterales</taxon>
        <taxon>Paracoccaceae</taxon>
        <taxon>Paracoccus</taxon>
    </lineage>
</organism>
<accession>A0A3S4CXF8</accession>
<reference evidence="2 3" key="1">
    <citation type="submission" date="2018-12" db="EMBL/GenBank/DDBJ databases">
        <authorList>
            <person name="Criscuolo A."/>
        </authorList>
    </citation>
    <scope>NUCLEOTIDE SEQUENCE [LARGE SCALE GENOMIC DNA]</scope>
    <source>
        <strain evidence="2">ACIP1116241</strain>
    </source>
</reference>
<proteinExistence type="predicted"/>
<dbReference type="AlphaFoldDB" id="A0A3S4CXF8"/>
<feature type="chain" id="PRO_5018612198" evidence="1">
    <location>
        <begin position="22"/>
        <end position="179"/>
    </location>
</feature>